<name>A0A6L6LFB5_STRPA</name>
<evidence type="ECO:0000256" key="1">
    <source>
        <dbReference type="ARBA" id="ARBA00004651"/>
    </source>
</evidence>
<evidence type="ECO:0000256" key="2">
    <source>
        <dbReference type="ARBA" id="ARBA00007400"/>
    </source>
</evidence>
<dbReference type="GO" id="GO:0005886">
    <property type="term" value="C:plasma membrane"/>
    <property type="evidence" value="ECO:0007669"/>
    <property type="project" value="UniProtKB-SubCell"/>
</dbReference>
<gene>
    <name evidence="8" type="ORF">GMC80_09690</name>
</gene>
<organism evidence="8 9">
    <name type="scientific">Streptococcus parasanguinis</name>
    <dbReference type="NCBI Taxonomy" id="1318"/>
    <lineage>
        <taxon>Bacteria</taxon>
        <taxon>Bacillati</taxon>
        <taxon>Bacillota</taxon>
        <taxon>Bacilli</taxon>
        <taxon>Lactobacillales</taxon>
        <taxon>Streptococcaceae</taxon>
        <taxon>Streptococcus</taxon>
    </lineage>
</organism>
<dbReference type="PANTHER" id="PTHR40074:SF2">
    <property type="entry name" value="O-ACETYLTRANSFERASE WECH"/>
    <property type="match status" value="1"/>
</dbReference>
<comment type="subcellular location">
    <subcellularLocation>
        <location evidence="1">Cell membrane</location>
        <topology evidence="1">Multi-pass membrane protein</topology>
    </subcellularLocation>
</comment>
<comment type="caution">
    <text evidence="8">The sequence shown here is derived from an EMBL/GenBank/DDBJ whole genome shotgun (WGS) entry which is preliminary data.</text>
</comment>
<protein>
    <submittedName>
        <fullName evidence="8">Acyltransferase family protein</fullName>
    </submittedName>
</protein>
<dbReference type="Proteomes" id="UP000462658">
    <property type="component" value="Unassembled WGS sequence"/>
</dbReference>
<reference evidence="8 9" key="1">
    <citation type="journal article" date="2019" name="Nat. Med.">
        <title>A library of human gut bacterial isolates paired with longitudinal multiomics data enables mechanistic microbiome research.</title>
        <authorList>
            <person name="Poyet M."/>
            <person name="Groussin M."/>
            <person name="Gibbons S.M."/>
            <person name="Avila-Pacheco J."/>
            <person name="Jiang X."/>
            <person name="Kearney S.M."/>
            <person name="Perrotta A.R."/>
            <person name="Berdy B."/>
            <person name="Zhao S."/>
            <person name="Lieberman T.D."/>
            <person name="Swanson P.K."/>
            <person name="Smith M."/>
            <person name="Roesemann S."/>
            <person name="Alexander J.E."/>
            <person name="Rich S.A."/>
            <person name="Livny J."/>
            <person name="Vlamakis H."/>
            <person name="Clish C."/>
            <person name="Bullock K."/>
            <person name="Deik A."/>
            <person name="Scott J."/>
            <person name="Pierce K.A."/>
            <person name="Xavier R.J."/>
            <person name="Alm E.J."/>
        </authorList>
    </citation>
    <scope>NUCLEOTIDE SEQUENCE [LARGE SCALE GENOMIC DNA]</scope>
    <source>
        <strain evidence="8 9">BIOML-A10</strain>
    </source>
</reference>
<evidence type="ECO:0000256" key="4">
    <source>
        <dbReference type="ARBA" id="ARBA00022692"/>
    </source>
</evidence>
<dbReference type="GO" id="GO:0016413">
    <property type="term" value="F:O-acetyltransferase activity"/>
    <property type="evidence" value="ECO:0007669"/>
    <property type="project" value="TreeGrafter"/>
</dbReference>
<evidence type="ECO:0000313" key="9">
    <source>
        <dbReference type="Proteomes" id="UP000462658"/>
    </source>
</evidence>
<evidence type="ECO:0000259" key="7">
    <source>
        <dbReference type="Pfam" id="PF01757"/>
    </source>
</evidence>
<evidence type="ECO:0000256" key="6">
    <source>
        <dbReference type="ARBA" id="ARBA00023136"/>
    </source>
</evidence>
<dbReference type="Pfam" id="PF01757">
    <property type="entry name" value="Acyl_transf_3"/>
    <property type="match status" value="1"/>
</dbReference>
<keyword evidence="8" id="KW-0808">Transferase</keyword>
<dbReference type="AlphaFoldDB" id="A0A6L6LFB5"/>
<dbReference type="PANTHER" id="PTHR40074">
    <property type="entry name" value="O-ACETYLTRANSFERASE WECH"/>
    <property type="match status" value="1"/>
</dbReference>
<keyword evidence="5" id="KW-1133">Transmembrane helix</keyword>
<dbReference type="GO" id="GO:0009246">
    <property type="term" value="P:enterobacterial common antigen biosynthetic process"/>
    <property type="evidence" value="ECO:0007669"/>
    <property type="project" value="TreeGrafter"/>
</dbReference>
<keyword evidence="6" id="KW-0472">Membrane</keyword>
<keyword evidence="3" id="KW-1003">Cell membrane</keyword>
<feature type="domain" description="Acyltransferase 3" evidence="7">
    <location>
        <begin position="7"/>
        <end position="317"/>
    </location>
</feature>
<dbReference type="InterPro" id="IPR002656">
    <property type="entry name" value="Acyl_transf_3_dom"/>
</dbReference>
<keyword evidence="8" id="KW-0012">Acyltransferase</keyword>
<dbReference type="EMBL" id="WMZA01000004">
    <property type="protein sequence ID" value="MTR63581.1"/>
    <property type="molecule type" value="Genomic_DNA"/>
</dbReference>
<dbReference type="RefSeq" id="WP_155168249.1">
    <property type="nucleotide sequence ID" value="NZ_WMYU01000004.1"/>
</dbReference>
<keyword evidence="4" id="KW-0812">Transmembrane</keyword>
<evidence type="ECO:0000313" key="8">
    <source>
        <dbReference type="EMBL" id="MTR63581.1"/>
    </source>
</evidence>
<accession>A0A6L6LFB5</accession>
<evidence type="ECO:0000256" key="5">
    <source>
        <dbReference type="ARBA" id="ARBA00022989"/>
    </source>
</evidence>
<comment type="similarity">
    <text evidence="2">Belongs to the acyltransferase 3 family.</text>
</comment>
<sequence>MKKIRNINLDLIKIIACIGVVLLHTTMPGFKETGQWNYSSYLYYLGTYSIPLFFMVNGYLLLGKSEIKYSYILEKVKWILITVCSWNLIIWLFKRDFTANPVKKIAASLIQKGYFFQFWFFGSLILIYLCLPILKKFLHSKRSYLYILSLLVVIGLIFELVNFLLQMPVQTYVIQTFRLWTWFFYYILGGLVAQFDIDNLKSIFKGWMKIVSILLLLISPIILFFIAKNTYHNLFAEYFYDNLLVKVISLGLFLTLLTLTIDASKYRMIYLLSVQTMGVFIIHTYVMKIWQKLIGFNIVGVYLFFPIFTLIISFIIIMILMKIPYINRIVKL</sequence>
<proteinExistence type="inferred from homology"/>
<evidence type="ECO:0000256" key="3">
    <source>
        <dbReference type="ARBA" id="ARBA00022475"/>
    </source>
</evidence>